<dbReference type="FunFam" id="3.30.200.20:FF:000042">
    <property type="entry name" value="Aurora kinase A"/>
    <property type="match status" value="1"/>
</dbReference>
<evidence type="ECO:0000256" key="11">
    <source>
        <dbReference type="ARBA" id="ARBA00022741"/>
    </source>
</evidence>
<dbReference type="PRINTS" id="PR00103">
    <property type="entry name" value="CAMPKINASE"/>
</dbReference>
<name>A0A0G4FJS5_9ALVE</name>
<dbReference type="GO" id="GO:0012505">
    <property type="term" value="C:endomembrane system"/>
    <property type="evidence" value="ECO:0007669"/>
    <property type="project" value="UniProtKB-SubCell"/>
</dbReference>
<feature type="domain" description="AGC-kinase C-terminal" evidence="24">
    <location>
        <begin position="878"/>
        <end position="929"/>
    </location>
</feature>
<evidence type="ECO:0000256" key="17">
    <source>
        <dbReference type="ARBA" id="ARBA00024113"/>
    </source>
</evidence>
<dbReference type="PROSITE" id="PS51285">
    <property type="entry name" value="AGC_KINASE_CTER"/>
    <property type="match status" value="1"/>
</dbReference>
<reference evidence="25" key="1">
    <citation type="submission" date="2014-11" db="EMBL/GenBank/DDBJ databases">
        <authorList>
            <person name="Otto D Thomas"/>
            <person name="Naeem Raeece"/>
        </authorList>
    </citation>
    <scope>NUCLEOTIDE SEQUENCE</scope>
</reference>
<gene>
    <name evidence="25" type="ORF">Cvel_17404</name>
</gene>
<comment type="similarity">
    <text evidence="4">Belongs to the protein kinase superfamily. AGC Ser/Thr protein kinase family. cGMP subfamily.</text>
</comment>
<dbReference type="InterPro" id="IPR000595">
    <property type="entry name" value="cNMP-bd_dom"/>
</dbReference>
<evidence type="ECO:0000256" key="14">
    <source>
        <dbReference type="ARBA" id="ARBA00022842"/>
    </source>
</evidence>
<evidence type="ECO:0000256" key="20">
    <source>
        <dbReference type="PROSITE-ProRule" id="PRU10141"/>
    </source>
</evidence>
<dbReference type="SUPFAM" id="SSF56112">
    <property type="entry name" value="Protein kinase-like (PK-like)"/>
    <property type="match status" value="1"/>
</dbReference>
<evidence type="ECO:0000256" key="4">
    <source>
        <dbReference type="ARBA" id="ARBA00006352"/>
    </source>
</evidence>
<dbReference type="InterPro" id="IPR011009">
    <property type="entry name" value="Kinase-like_dom_sf"/>
</dbReference>
<protein>
    <recommendedName>
        <fullName evidence="17">cGMP-dependent protein kinase</fullName>
        <ecNumber evidence="5">2.7.11.12</ecNumber>
    </recommendedName>
</protein>
<evidence type="ECO:0000256" key="8">
    <source>
        <dbReference type="ARBA" id="ARBA00022535"/>
    </source>
</evidence>
<evidence type="ECO:0000256" key="21">
    <source>
        <dbReference type="SAM" id="MobiDB-lite"/>
    </source>
</evidence>
<keyword evidence="16" id="KW-0472">Membrane</keyword>
<dbReference type="FunFam" id="2.60.120.10:FF:000068">
    <property type="entry name" value="cGMP-dependent protein kinase"/>
    <property type="match status" value="1"/>
</dbReference>
<feature type="domain" description="Cyclic nucleotide-binding" evidence="23">
    <location>
        <begin position="242"/>
        <end position="342"/>
    </location>
</feature>
<feature type="region of interest" description="Disordered" evidence="21">
    <location>
        <begin position="893"/>
        <end position="929"/>
    </location>
</feature>
<evidence type="ECO:0000259" key="24">
    <source>
        <dbReference type="PROSITE" id="PS51285"/>
    </source>
</evidence>
<dbReference type="Pfam" id="PF00027">
    <property type="entry name" value="cNMP_binding"/>
    <property type="match status" value="3"/>
</dbReference>
<keyword evidence="15" id="KW-0142">cGMP-binding</keyword>
<dbReference type="CDD" id="cd00038">
    <property type="entry name" value="CAP_ED"/>
    <property type="match status" value="3"/>
</dbReference>
<dbReference type="Gene3D" id="3.30.200.20">
    <property type="entry name" value="Phosphorylase Kinase, domain 1"/>
    <property type="match status" value="1"/>
</dbReference>
<dbReference type="PROSITE" id="PS50042">
    <property type="entry name" value="CNMP_BINDING_3"/>
    <property type="match status" value="4"/>
</dbReference>
<dbReference type="PROSITE" id="PS00108">
    <property type="entry name" value="PROTEIN_KINASE_ST"/>
    <property type="match status" value="1"/>
</dbReference>
<sequence>MGGCAASKDVKDDPASTPRGRLQSTNSDERKVVQGGRSVKGPTAGGQTRAIAAMEKDKGASGLVSGAGGKQKKFGQIQPGQQSTDKDAAEVEAEKAQIRKHLSPRNKSVEDKAVLRQALKNHVVCSSLDEGEVDGLLDSMEFFLFKAGETVCKQGDMGSYFFIAFEGKFEVFVDGKKVNTMERGKAFGEIALILNGARSATVKAVTAGALYGVQRGAFREVLMHMSTRNFAENRQFLDGVKFFEGLTDKQKNMICNVLTVEKLQDKQVLVRQGEKGDKLFIVKEGTLEVAIEGKGVVRQLTKGEYFGERALIYDEPRSATVTAKGEAVCNCIGRDLLSQVLGDLQSVLFGNMKLIALQTNAFFAHFEKDKLATVAGSMDVREFIEGEAVVEKSTQNDGSAVRFVIVVDGEVSVKSPSGQATSLLRGQSFGEEYVKDPKKPFQHALVSKGHSKVALLTTSAVIRIFGGAAGEDAALAVEGALDFSSRKAALKKVYIFRNLADAQLDNLAKALKETKFQKGNNVIKQGEMGTKFFVIKNGEVAIYRSEKQIRTCGKGDYFGERALLYDEARTATVTVTSASVDVWAIDRGPFLSVLEGPMLEHLEERIALQDSKVSMSDLEVLRVVGRGTFGTVKLVKHKQTGTRYALKCMSKRRVIELNQQDRVQLEREILAENDHPFIIHLVRTFKDRDYLFFLTELVTGGELYDAIRQLDVLDRYQSQFYLASLILAIECLHDRNIVYRDLKPENVLLDSQGYCKLIDFGCAKKLGPGNRTYTILGTPHYMAPEIILGKGYGLSADIWALGVILFEFMCICLPFGHDAEDQMEIFRAVLTAKLAFPSSLKDRDAADLMKRLLCRVPEVRIGCSRNQLKDVKEHSFFSDFNYDRLIGRQMKPPLKPKAENYCDDDPGADEREVFKGPPLKDSYSWDAEF</sequence>
<dbReference type="InterPro" id="IPR017441">
    <property type="entry name" value="Protein_kinase_ATP_BS"/>
</dbReference>
<keyword evidence="8" id="KW-0140">cGMP</keyword>
<evidence type="ECO:0000256" key="15">
    <source>
        <dbReference type="ARBA" id="ARBA00022992"/>
    </source>
</evidence>
<evidence type="ECO:0000256" key="3">
    <source>
        <dbReference type="ARBA" id="ARBA00004496"/>
    </source>
</evidence>
<keyword evidence="6" id="KW-0963">Cytoplasm</keyword>
<feature type="domain" description="Cyclic nucleotide-binding" evidence="23">
    <location>
        <begin position="124"/>
        <end position="239"/>
    </location>
</feature>
<evidence type="ECO:0000256" key="2">
    <source>
        <dbReference type="ARBA" id="ARBA00004308"/>
    </source>
</evidence>
<dbReference type="InterPro" id="IPR018488">
    <property type="entry name" value="cNMP-bd_CS"/>
</dbReference>
<dbReference type="GO" id="GO:0030553">
    <property type="term" value="F:cGMP binding"/>
    <property type="evidence" value="ECO:0007669"/>
    <property type="project" value="UniProtKB-KW"/>
</dbReference>
<proteinExistence type="inferred from homology"/>
<dbReference type="EMBL" id="CDMZ01000425">
    <property type="protein sequence ID" value="CEM14011.1"/>
    <property type="molecule type" value="Genomic_DNA"/>
</dbReference>
<dbReference type="Pfam" id="PF00069">
    <property type="entry name" value="Pkinase"/>
    <property type="match status" value="1"/>
</dbReference>
<dbReference type="PROSITE" id="PS00888">
    <property type="entry name" value="CNMP_BINDING_1"/>
    <property type="match status" value="2"/>
</dbReference>
<dbReference type="GO" id="GO:0005524">
    <property type="term" value="F:ATP binding"/>
    <property type="evidence" value="ECO:0007669"/>
    <property type="project" value="UniProtKB-UniRule"/>
</dbReference>
<dbReference type="PROSITE" id="PS00889">
    <property type="entry name" value="CNMP_BINDING_2"/>
    <property type="match status" value="2"/>
</dbReference>
<keyword evidence="10" id="KW-0479">Metal-binding</keyword>
<keyword evidence="12" id="KW-0418">Kinase</keyword>
<evidence type="ECO:0000256" key="19">
    <source>
        <dbReference type="ARBA" id="ARBA00047462"/>
    </source>
</evidence>
<evidence type="ECO:0000256" key="10">
    <source>
        <dbReference type="ARBA" id="ARBA00022723"/>
    </source>
</evidence>
<comment type="catalytic activity">
    <reaction evidence="18">
        <text>L-threonyl-[protein] + ATP = O-phospho-L-threonyl-[protein] + ADP + H(+)</text>
        <dbReference type="Rhea" id="RHEA:46608"/>
        <dbReference type="Rhea" id="RHEA-COMP:11060"/>
        <dbReference type="Rhea" id="RHEA-COMP:11605"/>
        <dbReference type="ChEBI" id="CHEBI:15378"/>
        <dbReference type="ChEBI" id="CHEBI:30013"/>
        <dbReference type="ChEBI" id="CHEBI:30616"/>
        <dbReference type="ChEBI" id="CHEBI:61977"/>
        <dbReference type="ChEBI" id="CHEBI:456216"/>
        <dbReference type="EC" id="2.7.11.12"/>
    </reaction>
</comment>
<comment type="catalytic activity">
    <reaction evidence="19">
        <text>L-seryl-[protein] + ATP = O-phospho-L-seryl-[protein] + ADP + H(+)</text>
        <dbReference type="Rhea" id="RHEA:17989"/>
        <dbReference type="Rhea" id="RHEA-COMP:9863"/>
        <dbReference type="Rhea" id="RHEA-COMP:11604"/>
        <dbReference type="ChEBI" id="CHEBI:15378"/>
        <dbReference type="ChEBI" id="CHEBI:29999"/>
        <dbReference type="ChEBI" id="CHEBI:30616"/>
        <dbReference type="ChEBI" id="CHEBI:83421"/>
        <dbReference type="ChEBI" id="CHEBI:456216"/>
        <dbReference type="EC" id="2.7.11.12"/>
    </reaction>
</comment>
<dbReference type="PROSITE" id="PS00107">
    <property type="entry name" value="PROTEIN_KINASE_ATP"/>
    <property type="match status" value="1"/>
</dbReference>
<dbReference type="InterPro" id="IPR008271">
    <property type="entry name" value="Ser/Thr_kinase_AS"/>
</dbReference>
<dbReference type="InterPro" id="IPR018490">
    <property type="entry name" value="cNMP-bd_dom_sf"/>
</dbReference>
<dbReference type="InterPro" id="IPR035014">
    <property type="entry name" value="STKc_cGK"/>
</dbReference>
<evidence type="ECO:0000256" key="5">
    <source>
        <dbReference type="ARBA" id="ARBA00012428"/>
    </source>
</evidence>
<evidence type="ECO:0000259" key="23">
    <source>
        <dbReference type="PROSITE" id="PS50042"/>
    </source>
</evidence>
<dbReference type="GO" id="GO:0004692">
    <property type="term" value="F:cGMP-dependent protein kinase activity"/>
    <property type="evidence" value="ECO:0007669"/>
    <property type="project" value="UniProtKB-EC"/>
</dbReference>
<dbReference type="FunFam" id="1.10.510.10:FF:000210">
    <property type="entry name" value="Non-specific serine/threonine protein kinase"/>
    <property type="match status" value="1"/>
</dbReference>
<dbReference type="GO" id="GO:0005737">
    <property type="term" value="C:cytoplasm"/>
    <property type="evidence" value="ECO:0007669"/>
    <property type="project" value="UniProtKB-SubCell"/>
</dbReference>
<evidence type="ECO:0000256" key="7">
    <source>
        <dbReference type="ARBA" id="ARBA00022527"/>
    </source>
</evidence>
<dbReference type="PANTHER" id="PTHR24353">
    <property type="entry name" value="CYCLIC NUCLEOTIDE-DEPENDENT PROTEIN KINASE"/>
    <property type="match status" value="1"/>
</dbReference>
<dbReference type="Gene3D" id="2.60.120.10">
    <property type="entry name" value="Jelly Rolls"/>
    <property type="match status" value="4"/>
</dbReference>
<dbReference type="InterPro" id="IPR000719">
    <property type="entry name" value="Prot_kinase_dom"/>
</dbReference>
<evidence type="ECO:0000256" key="1">
    <source>
        <dbReference type="ARBA" id="ARBA00001946"/>
    </source>
</evidence>
<dbReference type="SMART" id="SM00220">
    <property type="entry name" value="S_TKc"/>
    <property type="match status" value="1"/>
</dbReference>
<dbReference type="GO" id="GO:0046872">
    <property type="term" value="F:metal ion binding"/>
    <property type="evidence" value="ECO:0007669"/>
    <property type="project" value="UniProtKB-KW"/>
</dbReference>
<keyword evidence="7" id="KW-0723">Serine/threonine-protein kinase</keyword>
<dbReference type="PANTHER" id="PTHR24353:SF37">
    <property type="entry name" value="CAMP-DEPENDENT PROTEIN KINASE CATALYTIC SUBUNIT PRKX"/>
    <property type="match status" value="1"/>
</dbReference>
<feature type="binding site" evidence="20">
    <location>
        <position position="647"/>
    </location>
    <ligand>
        <name>ATP</name>
        <dbReference type="ChEBI" id="CHEBI:30616"/>
    </ligand>
</feature>
<evidence type="ECO:0000256" key="13">
    <source>
        <dbReference type="ARBA" id="ARBA00022840"/>
    </source>
</evidence>
<evidence type="ECO:0000313" key="25">
    <source>
        <dbReference type="EMBL" id="CEM14011.1"/>
    </source>
</evidence>
<dbReference type="AlphaFoldDB" id="A0A0G4FJS5"/>
<evidence type="ECO:0000256" key="9">
    <source>
        <dbReference type="ARBA" id="ARBA00022679"/>
    </source>
</evidence>
<organism evidence="25">
    <name type="scientific">Chromera velia CCMP2878</name>
    <dbReference type="NCBI Taxonomy" id="1169474"/>
    <lineage>
        <taxon>Eukaryota</taxon>
        <taxon>Sar</taxon>
        <taxon>Alveolata</taxon>
        <taxon>Colpodellida</taxon>
        <taxon>Chromeraceae</taxon>
        <taxon>Chromera</taxon>
    </lineage>
</organism>
<evidence type="ECO:0000256" key="6">
    <source>
        <dbReference type="ARBA" id="ARBA00022490"/>
    </source>
</evidence>
<feature type="domain" description="Cyclic nucleotide-binding" evidence="23">
    <location>
        <begin position="495"/>
        <end position="594"/>
    </location>
</feature>
<accession>A0A0G4FJS5</accession>
<evidence type="ECO:0000256" key="18">
    <source>
        <dbReference type="ARBA" id="ARBA00047298"/>
    </source>
</evidence>
<dbReference type="CDD" id="cd05572">
    <property type="entry name" value="STKc_cGK"/>
    <property type="match status" value="1"/>
</dbReference>
<dbReference type="InterPro" id="IPR000961">
    <property type="entry name" value="AGC-kinase_C"/>
</dbReference>
<dbReference type="Gene3D" id="1.10.510.10">
    <property type="entry name" value="Transferase(Phosphotransferase) domain 1"/>
    <property type="match status" value="1"/>
</dbReference>
<dbReference type="SMART" id="SM00100">
    <property type="entry name" value="cNMP"/>
    <property type="match status" value="4"/>
</dbReference>
<evidence type="ECO:0000259" key="22">
    <source>
        <dbReference type="PROSITE" id="PS50011"/>
    </source>
</evidence>
<keyword evidence="13 20" id="KW-0067">ATP-binding</keyword>
<keyword evidence="14" id="KW-0460">Magnesium</keyword>
<keyword evidence="11 20" id="KW-0547">Nucleotide-binding</keyword>
<dbReference type="InterPro" id="IPR014710">
    <property type="entry name" value="RmlC-like_jellyroll"/>
</dbReference>
<dbReference type="EC" id="2.7.11.12" evidence="5"/>
<dbReference type="VEuPathDB" id="CryptoDB:Cvel_17404"/>
<dbReference type="GO" id="GO:0004691">
    <property type="term" value="F:cAMP-dependent protein kinase activity"/>
    <property type="evidence" value="ECO:0007669"/>
    <property type="project" value="TreeGrafter"/>
</dbReference>
<comment type="cofactor">
    <cofactor evidence="1">
        <name>Mg(2+)</name>
        <dbReference type="ChEBI" id="CHEBI:18420"/>
    </cofactor>
</comment>
<dbReference type="SUPFAM" id="SSF51206">
    <property type="entry name" value="cAMP-binding domain-like"/>
    <property type="match status" value="4"/>
</dbReference>
<comment type="subcellular location">
    <subcellularLocation>
        <location evidence="3">Cytoplasm</location>
    </subcellularLocation>
    <subcellularLocation>
        <location evidence="2">Endomembrane system</location>
    </subcellularLocation>
</comment>
<feature type="domain" description="Cyclic nucleotide-binding" evidence="23">
    <location>
        <begin position="362"/>
        <end position="466"/>
    </location>
</feature>
<feature type="region of interest" description="Disordered" evidence="21">
    <location>
        <begin position="1"/>
        <end position="87"/>
    </location>
</feature>
<feature type="domain" description="Protein kinase" evidence="22">
    <location>
        <begin position="618"/>
        <end position="877"/>
    </location>
</feature>
<dbReference type="PROSITE" id="PS50011">
    <property type="entry name" value="PROTEIN_KINASE_DOM"/>
    <property type="match status" value="1"/>
</dbReference>
<dbReference type="PhylomeDB" id="A0A0G4FJS5"/>
<evidence type="ECO:0000256" key="16">
    <source>
        <dbReference type="ARBA" id="ARBA00023136"/>
    </source>
</evidence>
<dbReference type="GO" id="GO:0005952">
    <property type="term" value="C:cAMP-dependent protein kinase complex"/>
    <property type="evidence" value="ECO:0007669"/>
    <property type="project" value="TreeGrafter"/>
</dbReference>
<keyword evidence="9" id="KW-0808">Transferase</keyword>
<evidence type="ECO:0000256" key="12">
    <source>
        <dbReference type="ARBA" id="ARBA00022777"/>
    </source>
</evidence>